<dbReference type="GO" id="GO:0005524">
    <property type="term" value="F:ATP binding"/>
    <property type="evidence" value="ECO:0007669"/>
    <property type="project" value="UniProtKB-KW"/>
</dbReference>
<evidence type="ECO:0000313" key="7">
    <source>
        <dbReference type="EMBL" id="OAT81384.1"/>
    </source>
</evidence>
<keyword evidence="5" id="KW-0029">Amino-acid transport</keyword>
<proteinExistence type="inferred from homology"/>
<dbReference type="PROSITE" id="PS00211">
    <property type="entry name" value="ABC_TRANSPORTER_1"/>
    <property type="match status" value="1"/>
</dbReference>
<feature type="domain" description="ABC transporter" evidence="6">
    <location>
        <begin position="2"/>
        <end position="234"/>
    </location>
</feature>
<dbReference type="AlphaFoldDB" id="A0A1B7LEA0"/>
<comment type="similarity">
    <text evidence="1">Belongs to the ABC transporter superfamily.</text>
</comment>
<dbReference type="Gene3D" id="3.40.50.300">
    <property type="entry name" value="P-loop containing nucleotide triphosphate hydrolases"/>
    <property type="match status" value="1"/>
</dbReference>
<protein>
    <submittedName>
        <fullName evidence="7">ABC transporter ATP-binding protein</fullName>
    </submittedName>
</protein>
<evidence type="ECO:0000259" key="6">
    <source>
        <dbReference type="PROSITE" id="PS50893"/>
    </source>
</evidence>
<organism evidence="7 8">
    <name type="scientific">Desulfotomaculum copahuensis</name>
    <dbReference type="NCBI Taxonomy" id="1838280"/>
    <lineage>
        <taxon>Bacteria</taxon>
        <taxon>Bacillati</taxon>
        <taxon>Bacillota</taxon>
        <taxon>Clostridia</taxon>
        <taxon>Eubacteriales</taxon>
        <taxon>Desulfotomaculaceae</taxon>
        <taxon>Desulfotomaculum</taxon>
    </lineage>
</organism>
<dbReference type="GO" id="GO:0015807">
    <property type="term" value="P:L-amino acid transport"/>
    <property type="evidence" value="ECO:0007669"/>
    <property type="project" value="TreeGrafter"/>
</dbReference>
<name>A0A1B7LEA0_9FIRM</name>
<keyword evidence="2" id="KW-0813">Transport</keyword>
<dbReference type="InterPro" id="IPR017871">
    <property type="entry name" value="ABC_transporter-like_CS"/>
</dbReference>
<dbReference type="PANTHER" id="PTHR43820:SF4">
    <property type="entry name" value="HIGH-AFFINITY BRANCHED-CHAIN AMINO ACID TRANSPORT ATP-BINDING PROTEIN LIVF"/>
    <property type="match status" value="1"/>
</dbReference>
<dbReference type="CDD" id="cd03224">
    <property type="entry name" value="ABC_TM1139_LivF_branched"/>
    <property type="match status" value="1"/>
</dbReference>
<dbReference type="GO" id="GO:0016887">
    <property type="term" value="F:ATP hydrolysis activity"/>
    <property type="evidence" value="ECO:0007669"/>
    <property type="project" value="InterPro"/>
</dbReference>
<dbReference type="InterPro" id="IPR003439">
    <property type="entry name" value="ABC_transporter-like_ATP-bd"/>
</dbReference>
<gene>
    <name evidence="7" type="primary">livF</name>
    <name evidence="7" type="ORF">A6M21_10955</name>
</gene>
<dbReference type="RefSeq" id="WP_066668535.1">
    <property type="nucleotide sequence ID" value="NZ_LYVF01000164.1"/>
</dbReference>
<dbReference type="OrthoDB" id="9779136at2"/>
<keyword evidence="4 7" id="KW-0067">ATP-binding</keyword>
<dbReference type="EMBL" id="LYVF01000164">
    <property type="protein sequence ID" value="OAT81384.1"/>
    <property type="molecule type" value="Genomic_DNA"/>
</dbReference>
<accession>A0A1B7LEA0</accession>
<keyword evidence="3" id="KW-0547">Nucleotide-binding</keyword>
<dbReference type="Pfam" id="PF00005">
    <property type="entry name" value="ABC_tran"/>
    <property type="match status" value="1"/>
</dbReference>
<dbReference type="InterPro" id="IPR003593">
    <property type="entry name" value="AAA+_ATPase"/>
</dbReference>
<dbReference type="SMART" id="SM00382">
    <property type="entry name" value="AAA"/>
    <property type="match status" value="1"/>
</dbReference>
<evidence type="ECO:0000256" key="5">
    <source>
        <dbReference type="ARBA" id="ARBA00022970"/>
    </source>
</evidence>
<dbReference type="Proteomes" id="UP000078532">
    <property type="component" value="Unassembled WGS sequence"/>
</dbReference>
<evidence type="ECO:0000256" key="2">
    <source>
        <dbReference type="ARBA" id="ARBA00022448"/>
    </source>
</evidence>
<dbReference type="InterPro" id="IPR027417">
    <property type="entry name" value="P-loop_NTPase"/>
</dbReference>
<dbReference type="InterPro" id="IPR052156">
    <property type="entry name" value="BCAA_Transport_ATP-bd_LivF"/>
</dbReference>
<evidence type="ECO:0000256" key="1">
    <source>
        <dbReference type="ARBA" id="ARBA00005417"/>
    </source>
</evidence>
<dbReference type="STRING" id="1838280.A6M21_10955"/>
<comment type="caution">
    <text evidence="7">The sequence shown here is derived from an EMBL/GenBank/DDBJ whole genome shotgun (WGS) entry which is preliminary data.</text>
</comment>
<dbReference type="PROSITE" id="PS50893">
    <property type="entry name" value="ABC_TRANSPORTER_2"/>
    <property type="match status" value="1"/>
</dbReference>
<sequence length="234" mass="25787">MLRVNHVHVAYGDVHILWDVSFSVGEGELVALLGANGAGKTTMLNSISGLLHPQEGEIEFSGRNITRVPGHKIPALGIAHVPEGRRLFPEMTVKENLEIGSLSPPARQKRKETLEWVFTLFPVLKEKQNQMAGTLSGGQQQMLAIGRGLMALPRLIMFDEPSLGLAPVLVKHMFQLIKDINQQGITVLLVEQNVMQVLEVCHRAYVIENGRIVLSGASAELLNNKYIKDVYLGI</sequence>
<dbReference type="SUPFAM" id="SSF52540">
    <property type="entry name" value="P-loop containing nucleoside triphosphate hydrolases"/>
    <property type="match status" value="1"/>
</dbReference>
<dbReference type="GO" id="GO:0015658">
    <property type="term" value="F:branched-chain amino acid transmembrane transporter activity"/>
    <property type="evidence" value="ECO:0007669"/>
    <property type="project" value="TreeGrafter"/>
</dbReference>
<reference evidence="7 8" key="1">
    <citation type="submission" date="2016-04" db="EMBL/GenBank/DDBJ databases">
        <authorList>
            <person name="Evans L.H."/>
            <person name="Alamgir A."/>
            <person name="Owens N."/>
            <person name="Weber N.D."/>
            <person name="Virtaneva K."/>
            <person name="Barbian K."/>
            <person name="Babar A."/>
            <person name="Rosenke K."/>
        </authorList>
    </citation>
    <scope>NUCLEOTIDE SEQUENCE [LARGE SCALE GENOMIC DNA]</scope>
    <source>
        <strain evidence="7 8">LMa1</strain>
    </source>
</reference>
<keyword evidence="8" id="KW-1185">Reference proteome</keyword>
<dbReference type="PANTHER" id="PTHR43820">
    <property type="entry name" value="HIGH-AFFINITY BRANCHED-CHAIN AMINO ACID TRANSPORT ATP-BINDING PROTEIN LIVF"/>
    <property type="match status" value="1"/>
</dbReference>
<evidence type="ECO:0000256" key="4">
    <source>
        <dbReference type="ARBA" id="ARBA00022840"/>
    </source>
</evidence>
<evidence type="ECO:0000256" key="3">
    <source>
        <dbReference type="ARBA" id="ARBA00022741"/>
    </source>
</evidence>
<evidence type="ECO:0000313" key="8">
    <source>
        <dbReference type="Proteomes" id="UP000078532"/>
    </source>
</evidence>